<dbReference type="InterPro" id="IPR000305">
    <property type="entry name" value="GIY-YIG_endonuc"/>
</dbReference>
<dbReference type="InterPro" id="IPR050190">
    <property type="entry name" value="UPF0213_domain"/>
</dbReference>
<sequence length="96" mass="11658">MKKPYYVYILGNNRPTLYIGVTNDLVRRVWEHKQGLVDGFTRKYGLKNLLYFEEFSYVEDAIKREKQLKHWNREWKLDLIKKKNPDFKDLYASIIG</sequence>
<dbReference type="Proteomes" id="UP000177069">
    <property type="component" value="Unassembled WGS sequence"/>
</dbReference>
<dbReference type="PANTHER" id="PTHR34477">
    <property type="entry name" value="UPF0213 PROTEIN YHBQ"/>
    <property type="match status" value="1"/>
</dbReference>
<dbReference type="CDD" id="cd10448">
    <property type="entry name" value="GIY-YIG_unchar_3"/>
    <property type="match status" value="1"/>
</dbReference>
<evidence type="ECO:0000256" key="1">
    <source>
        <dbReference type="ARBA" id="ARBA00007435"/>
    </source>
</evidence>
<dbReference type="Pfam" id="PF01541">
    <property type="entry name" value="GIY-YIG"/>
    <property type="match status" value="1"/>
</dbReference>
<accession>A0A1F5G1B8</accession>
<reference evidence="3 4" key="1">
    <citation type="journal article" date="2016" name="Nat. Commun.">
        <title>Thousands of microbial genomes shed light on interconnected biogeochemical processes in an aquifer system.</title>
        <authorList>
            <person name="Anantharaman K."/>
            <person name="Brown C.T."/>
            <person name="Hug L.A."/>
            <person name="Sharon I."/>
            <person name="Castelle C.J."/>
            <person name="Probst A.J."/>
            <person name="Thomas B.C."/>
            <person name="Singh A."/>
            <person name="Wilkins M.J."/>
            <person name="Karaoz U."/>
            <person name="Brodie E.L."/>
            <person name="Williams K.H."/>
            <person name="Hubbard S.S."/>
            <person name="Banfield J.F."/>
        </authorList>
    </citation>
    <scope>NUCLEOTIDE SEQUENCE [LARGE SCALE GENOMIC DNA]</scope>
</reference>
<dbReference type="AlphaFoldDB" id="A0A1F5G1B8"/>
<dbReference type="SUPFAM" id="SSF82771">
    <property type="entry name" value="GIY-YIG endonuclease"/>
    <property type="match status" value="1"/>
</dbReference>
<comment type="caution">
    <text evidence="3">The sequence shown here is derived from an EMBL/GenBank/DDBJ whole genome shotgun (WGS) entry which is preliminary data.</text>
</comment>
<feature type="domain" description="GIY-YIG" evidence="2">
    <location>
        <begin position="3"/>
        <end position="78"/>
    </location>
</feature>
<dbReference type="EMBL" id="MFBA01000019">
    <property type="protein sequence ID" value="OGD85638.1"/>
    <property type="molecule type" value="Genomic_DNA"/>
</dbReference>
<evidence type="ECO:0000313" key="4">
    <source>
        <dbReference type="Proteomes" id="UP000177069"/>
    </source>
</evidence>
<gene>
    <name evidence="3" type="ORF">A2696_03900</name>
</gene>
<name>A0A1F5G1B8_9BACT</name>
<evidence type="ECO:0000313" key="3">
    <source>
        <dbReference type="EMBL" id="OGD85638.1"/>
    </source>
</evidence>
<dbReference type="PANTHER" id="PTHR34477:SF5">
    <property type="entry name" value="BSL5627 PROTEIN"/>
    <property type="match status" value="1"/>
</dbReference>
<protein>
    <recommendedName>
        <fullName evidence="2">GIY-YIG domain-containing protein</fullName>
    </recommendedName>
</protein>
<proteinExistence type="inferred from homology"/>
<comment type="similarity">
    <text evidence="1">Belongs to the UPF0213 family.</text>
</comment>
<dbReference type="SMART" id="SM00465">
    <property type="entry name" value="GIYc"/>
    <property type="match status" value="1"/>
</dbReference>
<dbReference type="InterPro" id="IPR035901">
    <property type="entry name" value="GIY-YIG_endonuc_sf"/>
</dbReference>
<organism evidence="3 4">
    <name type="scientific">Candidatus Curtissbacteria bacterium RIFCSPHIGHO2_01_FULL_41_13</name>
    <dbReference type="NCBI Taxonomy" id="1797745"/>
    <lineage>
        <taxon>Bacteria</taxon>
        <taxon>Candidatus Curtissiibacteriota</taxon>
    </lineage>
</organism>
<evidence type="ECO:0000259" key="2">
    <source>
        <dbReference type="PROSITE" id="PS50164"/>
    </source>
</evidence>
<dbReference type="Gene3D" id="3.40.1440.10">
    <property type="entry name" value="GIY-YIG endonuclease"/>
    <property type="match status" value="1"/>
</dbReference>
<dbReference type="PROSITE" id="PS50164">
    <property type="entry name" value="GIY_YIG"/>
    <property type="match status" value="1"/>
</dbReference>